<dbReference type="Proteomes" id="UP000694416">
    <property type="component" value="Unplaced"/>
</dbReference>
<evidence type="ECO:0000313" key="3">
    <source>
        <dbReference type="Proteomes" id="UP000694416"/>
    </source>
</evidence>
<feature type="region of interest" description="Disordered" evidence="1">
    <location>
        <begin position="1"/>
        <end position="71"/>
    </location>
</feature>
<reference evidence="2" key="1">
    <citation type="submission" date="2025-08" db="UniProtKB">
        <authorList>
            <consortium name="Ensembl"/>
        </authorList>
    </citation>
    <scope>IDENTIFICATION</scope>
</reference>
<dbReference type="AlphaFoldDB" id="A0A8C9IX75"/>
<proteinExistence type="predicted"/>
<keyword evidence="3" id="KW-1185">Reference proteome</keyword>
<name>A0A8C9IX75_9PRIM</name>
<reference evidence="2" key="2">
    <citation type="submission" date="2025-09" db="UniProtKB">
        <authorList>
            <consortium name="Ensembl"/>
        </authorList>
    </citation>
    <scope>IDENTIFICATION</scope>
</reference>
<organism evidence="2 3">
    <name type="scientific">Piliocolobus tephrosceles</name>
    <name type="common">Ugandan red Colobus</name>
    <dbReference type="NCBI Taxonomy" id="591936"/>
    <lineage>
        <taxon>Eukaryota</taxon>
        <taxon>Metazoa</taxon>
        <taxon>Chordata</taxon>
        <taxon>Craniata</taxon>
        <taxon>Vertebrata</taxon>
        <taxon>Euteleostomi</taxon>
        <taxon>Mammalia</taxon>
        <taxon>Eutheria</taxon>
        <taxon>Euarchontoglires</taxon>
        <taxon>Primates</taxon>
        <taxon>Haplorrhini</taxon>
        <taxon>Catarrhini</taxon>
        <taxon>Cercopithecidae</taxon>
        <taxon>Colobinae</taxon>
        <taxon>Piliocolobus</taxon>
    </lineage>
</organism>
<dbReference type="Ensembl" id="ENSPTET00000055013.1">
    <property type="protein sequence ID" value="ENSPTEP00000041135.1"/>
    <property type="gene ID" value="ENSPTEG00000037758.1"/>
</dbReference>
<accession>A0A8C9IX75</accession>
<evidence type="ECO:0000313" key="2">
    <source>
        <dbReference type="Ensembl" id="ENSPTEP00000041135.1"/>
    </source>
</evidence>
<protein>
    <submittedName>
        <fullName evidence="2">Uncharacterized protein</fullName>
    </submittedName>
</protein>
<evidence type="ECO:0000256" key="1">
    <source>
        <dbReference type="SAM" id="MobiDB-lite"/>
    </source>
</evidence>
<sequence>GGEETPSPGAQSARASEPREPGLIWDGPLPPRWRPGARGRRDPLGCPRPARGRRPRADWPGLRVTSRGTVGSQRTKEMLMARQDWGKTTFFSVSFASLRRTEIKTALWEANVGGSVKPRSSSPASAI</sequence>